<keyword evidence="4" id="KW-0560">Oxidoreductase</keyword>
<protein>
    <recommendedName>
        <fullName evidence="6">FAD dependent oxidoreductase domain-containing protein</fullName>
    </recommendedName>
</protein>
<accession>X0XQS8</accession>
<evidence type="ECO:0000256" key="3">
    <source>
        <dbReference type="ARBA" id="ARBA00022827"/>
    </source>
</evidence>
<dbReference type="AlphaFoldDB" id="X0XQS8"/>
<dbReference type="PANTHER" id="PTHR43104:SF4">
    <property type="entry name" value="L-2-HYDROXYGLUTARATE DEHYDROGENASE, MITOCHONDRIAL"/>
    <property type="match status" value="1"/>
</dbReference>
<comment type="caution">
    <text evidence="5">The sequence shown here is derived from an EMBL/GenBank/DDBJ whole genome shotgun (WGS) entry which is preliminary data.</text>
</comment>
<keyword evidence="3" id="KW-0274">FAD</keyword>
<comment type="cofactor">
    <cofactor evidence="1">
        <name>FAD</name>
        <dbReference type="ChEBI" id="CHEBI:57692"/>
    </cofactor>
</comment>
<sequence length="87" mass="9360">QLKGAFYDSVSRFLPFIKCDDLEPEMAGIRPTLQGPGEGFRDFEIRDEGDKGLPGFIDLVGIESPGLTSSPAIARYVGGLVDKALSN</sequence>
<name>X0XQS8_9ZZZZ</name>
<feature type="non-terminal residue" evidence="5">
    <location>
        <position position="1"/>
    </location>
</feature>
<dbReference type="InterPro" id="IPR036188">
    <property type="entry name" value="FAD/NAD-bd_sf"/>
</dbReference>
<evidence type="ECO:0000256" key="2">
    <source>
        <dbReference type="ARBA" id="ARBA00022630"/>
    </source>
</evidence>
<reference evidence="5" key="1">
    <citation type="journal article" date="2014" name="Front. Microbiol.">
        <title>High frequency of phylogenetically diverse reductive dehalogenase-homologous genes in deep subseafloor sedimentary metagenomes.</title>
        <authorList>
            <person name="Kawai M."/>
            <person name="Futagami T."/>
            <person name="Toyoda A."/>
            <person name="Takaki Y."/>
            <person name="Nishi S."/>
            <person name="Hori S."/>
            <person name="Arai W."/>
            <person name="Tsubouchi T."/>
            <person name="Morono Y."/>
            <person name="Uchiyama I."/>
            <person name="Ito T."/>
            <person name="Fujiyama A."/>
            <person name="Inagaki F."/>
            <person name="Takami H."/>
        </authorList>
    </citation>
    <scope>NUCLEOTIDE SEQUENCE</scope>
    <source>
        <strain evidence="5">Expedition CK06-06</strain>
    </source>
</reference>
<dbReference type="PANTHER" id="PTHR43104">
    <property type="entry name" value="L-2-HYDROXYGLUTARATE DEHYDROGENASE, MITOCHONDRIAL"/>
    <property type="match status" value="1"/>
</dbReference>
<dbReference type="EMBL" id="BARS01044580">
    <property type="protein sequence ID" value="GAG37702.1"/>
    <property type="molecule type" value="Genomic_DNA"/>
</dbReference>
<evidence type="ECO:0000313" key="5">
    <source>
        <dbReference type="EMBL" id="GAG37702.1"/>
    </source>
</evidence>
<dbReference type="GO" id="GO:0047545">
    <property type="term" value="F:(S)-2-hydroxyglutarate dehydrogenase activity"/>
    <property type="evidence" value="ECO:0007669"/>
    <property type="project" value="TreeGrafter"/>
</dbReference>
<organism evidence="5">
    <name type="scientific">marine sediment metagenome</name>
    <dbReference type="NCBI Taxonomy" id="412755"/>
    <lineage>
        <taxon>unclassified sequences</taxon>
        <taxon>metagenomes</taxon>
        <taxon>ecological metagenomes</taxon>
    </lineage>
</organism>
<evidence type="ECO:0000256" key="1">
    <source>
        <dbReference type="ARBA" id="ARBA00001974"/>
    </source>
</evidence>
<proteinExistence type="predicted"/>
<gene>
    <name evidence="5" type="ORF">S01H1_67324</name>
</gene>
<keyword evidence="2" id="KW-0285">Flavoprotein</keyword>
<evidence type="ECO:0000256" key="4">
    <source>
        <dbReference type="ARBA" id="ARBA00023002"/>
    </source>
</evidence>
<evidence type="ECO:0008006" key="6">
    <source>
        <dbReference type="Google" id="ProtNLM"/>
    </source>
</evidence>
<dbReference type="Gene3D" id="3.50.50.60">
    <property type="entry name" value="FAD/NAD(P)-binding domain"/>
    <property type="match status" value="1"/>
</dbReference>